<comment type="caution">
    <text evidence="1">The sequence shown here is derived from an EMBL/GenBank/DDBJ whole genome shotgun (WGS) entry which is preliminary data.</text>
</comment>
<name>A0A9Q3PPZ4_9BASI</name>
<dbReference type="OrthoDB" id="2273864at2759"/>
<protein>
    <recommendedName>
        <fullName evidence="3">Integrase zinc-binding domain-containing protein</fullName>
    </recommendedName>
</protein>
<accession>A0A9Q3PPZ4</accession>
<sequence>MMPNIAKGCLRIVKTCDRCQKLNKSTAKRVESMIKIQKPRRTHEIDHMDWVTGLPSGGDRSYNFCLPISDRFSKTPIFIPCHKDDTAMDAALLIWSRVVSRTDMFTKLLLTEIPDLSHKYRKIFNNYLRPSYPSLWLTFHKLMAQLKKLSKTWNTWSQEFVHTS</sequence>
<keyword evidence="2" id="KW-1185">Reference proteome</keyword>
<evidence type="ECO:0008006" key="3">
    <source>
        <dbReference type="Google" id="ProtNLM"/>
    </source>
</evidence>
<organism evidence="1 2">
    <name type="scientific">Austropuccinia psidii MF-1</name>
    <dbReference type="NCBI Taxonomy" id="1389203"/>
    <lineage>
        <taxon>Eukaryota</taxon>
        <taxon>Fungi</taxon>
        <taxon>Dikarya</taxon>
        <taxon>Basidiomycota</taxon>
        <taxon>Pucciniomycotina</taxon>
        <taxon>Pucciniomycetes</taxon>
        <taxon>Pucciniales</taxon>
        <taxon>Sphaerophragmiaceae</taxon>
        <taxon>Austropuccinia</taxon>
    </lineage>
</organism>
<evidence type="ECO:0000313" key="1">
    <source>
        <dbReference type="EMBL" id="MBW0569868.1"/>
    </source>
</evidence>
<proteinExistence type="predicted"/>
<dbReference type="AlphaFoldDB" id="A0A9Q3PPZ4"/>
<dbReference type="InterPro" id="IPR012337">
    <property type="entry name" value="RNaseH-like_sf"/>
</dbReference>
<dbReference type="Proteomes" id="UP000765509">
    <property type="component" value="Unassembled WGS sequence"/>
</dbReference>
<evidence type="ECO:0000313" key="2">
    <source>
        <dbReference type="Proteomes" id="UP000765509"/>
    </source>
</evidence>
<reference evidence="1" key="1">
    <citation type="submission" date="2021-03" db="EMBL/GenBank/DDBJ databases">
        <title>Draft genome sequence of rust myrtle Austropuccinia psidii MF-1, a brazilian biotype.</title>
        <authorList>
            <person name="Quecine M.C."/>
            <person name="Pachon D.M.R."/>
            <person name="Bonatelli M.L."/>
            <person name="Correr F.H."/>
            <person name="Franceschini L.M."/>
            <person name="Leite T.F."/>
            <person name="Margarido G.R.A."/>
            <person name="Almeida C.A."/>
            <person name="Ferrarezi J.A."/>
            <person name="Labate C.A."/>
        </authorList>
    </citation>
    <scope>NUCLEOTIDE SEQUENCE</scope>
    <source>
        <strain evidence="1">MF-1</strain>
    </source>
</reference>
<dbReference type="SUPFAM" id="SSF53098">
    <property type="entry name" value="Ribonuclease H-like"/>
    <property type="match status" value="1"/>
</dbReference>
<gene>
    <name evidence="1" type="ORF">O181_109583</name>
</gene>
<dbReference type="EMBL" id="AVOT02085154">
    <property type="protein sequence ID" value="MBW0569868.1"/>
    <property type="molecule type" value="Genomic_DNA"/>
</dbReference>